<dbReference type="InterPro" id="IPR018253">
    <property type="entry name" value="DnaJ_domain_CS"/>
</dbReference>
<feature type="repeat" description="CXXCXGXG motif" evidence="8">
    <location>
        <begin position="203"/>
        <end position="210"/>
    </location>
</feature>
<keyword evidence="2 8" id="KW-0677">Repeat</keyword>
<evidence type="ECO:0000256" key="5">
    <source>
        <dbReference type="ARBA" id="ARBA00023186"/>
    </source>
</evidence>
<accession>A0A2M8LA69</accession>
<keyword evidence="8" id="KW-0235">DNA replication</keyword>
<dbReference type="InterPro" id="IPR012724">
    <property type="entry name" value="DnaJ"/>
</dbReference>
<comment type="cofactor">
    <cofactor evidence="8">
        <name>Zn(2+)</name>
        <dbReference type="ChEBI" id="CHEBI:29105"/>
    </cofactor>
    <text evidence="8">Binds 2 Zn(2+) ions per monomer.</text>
</comment>
<dbReference type="GO" id="GO:0042026">
    <property type="term" value="P:protein refolding"/>
    <property type="evidence" value="ECO:0007669"/>
    <property type="project" value="TreeGrafter"/>
</dbReference>
<keyword evidence="3 8" id="KW-0863">Zinc-finger</keyword>
<reference evidence="13" key="1">
    <citation type="submission" date="2017-09" db="EMBL/GenBank/DDBJ databases">
        <title>Depth-based differentiation of microbial function through sediment-hosted aquifers and enrichment of novel symbionts in the deep terrestrial subsurface.</title>
        <authorList>
            <person name="Probst A.J."/>
            <person name="Ladd B."/>
            <person name="Jarett J.K."/>
            <person name="Geller-Mcgrath D.E."/>
            <person name="Sieber C.M.K."/>
            <person name="Emerson J.B."/>
            <person name="Anantharaman K."/>
            <person name="Thomas B.C."/>
            <person name="Malmstrom R."/>
            <person name="Stieglmeier M."/>
            <person name="Klingl A."/>
            <person name="Woyke T."/>
            <person name="Ryan C.M."/>
            <person name="Banfield J.F."/>
        </authorList>
    </citation>
    <scope>NUCLEOTIDE SEQUENCE [LARGE SCALE GENOMIC DNA]</scope>
</reference>
<dbReference type="SMART" id="SM00271">
    <property type="entry name" value="DnaJ"/>
    <property type="match status" value="1"/>
</dbReference>
<feature type="binding site" evidence="8">
    <location>
        <position position="203"/>
    </location>
    <ligand>
        <name>Zn(2+)</name>
        <dbReference type="ChEBI" id="CHEBI:29105"/>
        <label>1</label>
    </ligand>
</feature>
<dbReference type="Pfam" id="PF01556">
    <property type="entry name" value="DnaJ_C"/>
    <property type="match status" value="1"/>
</dbReference>
<dbReference type="SUPFAM" id="SSF57938">
    <property type="entry name" value="DnaJ/Hsp40 cysteine-rich domain"/>
    <property type="match status" value="1"/>
</dbReference>
<dbReference type="Pfam" id="PF00684">
    <property type="entry name" value="DnaJ_CXXCXGXG"/>
    <property type="match status" value="1"/>
</dbReference>
<keyword evidence="8" id="KW-0346">Stress response</keyword>
<feature type="binding site" evidence="8">
    <location>
        <position position="206"/>
    </location>
    <ligand>
        <name>Zn(2+)</name>
        <dbReference type="ChEBI" id="CHEBI:29105"/>
        <label>1</label>
    </ligand>
</feature>
<evidence type="ECO:0000256" key="4">
    <source>
        <dbReference type="ARBA" id="ARBA00022833"/>
    </source>
</evidence>
<evidence type="ECO:0000256" key="9">
    <source>
        <dbReference type="PROSITE-ProRule" id="PRU00546"/>
    </source>
</evidence>
<dbReference type="GO" id="GO:0031072">
    <property type="term" value="F:heat shock protein binding"/>
    <property type="evidence" value="ECO:0007669"/>
    <property type="project" value="InterPro"/>
</dbReference>
<dbReference type="GO" id="GO:0009408">
    <property type="term" value="P:response to heat"/>
    <property type="evidence" value="ECO:0007669"/>
    <property type="project" value="InterPro"/>
</dbReference>
<feature type="binding site" evidence="8">
    <location>
        <position position="163"/>
    </location>
    <ligand>
        <name>Zn(2+)</name>
        <dbReference type="ChEBI" id="CHEBI:29105"/>
        <label>2</label>
    </ligand>
</feature>
<protein>
    <recommendedName>
        <fullName evidence="7 8">Chaperone protein DnaJ</fullName>
    </recommendedName>
</protein>
<dbReference type="FunFam" id="2.10.230.10:FF:000002">
    <property type="entry name" value="Molecular chaperone DnaJ"/>
    <property type="match status" value="1"/>
</dbReference>
<comment type="function">
    <text evidence="8">Participates actively in the response to hyperosmotic and heat shock by preventing the aggregation of stress-denatured proteins and by disaggregating proteins, also in an autonomous, DnaK-independent fashion. Unfolded proteins bind initially to DnaJ; upon interaction with the DnaJ-bound protein, DnaK hydrolyzes its bound ATP, resulting in the formation of a stable complex. GrpE releases ADP from DnaK; ATP binding to DnaK triggers the release of the substrate protein, thus completing the reaction cycle. Several rounds of ATP-dependent interactions between DnaJ, DnaK and GrpE are required for fully efficient folding. Also involved, together with DnaK and GrpE, in the DNA replication of plasmids through activation of initiation proteins.</text>
</comment>
<dbReference type="EMBL" id="PFER01000034">
    <property type="protein sequence ID" value="PJE73519.1"/>
    <property type="molecule type" value="Genomic_DNA"/>
</dbReference>
<comment type="caution">
    <text evidence="12">The sequence shown here is derived from an EMBL/GenBank/DDBJ whole genome shotgun (WGS) entry which is preliminary data.</text>
</comment>
<evidence type="ECO:0000256" key="3">
    <source>
        <dbReference type="ARBA" id="ARBA00022771"/>
    </source>
</evidence>
<dbReference type="Proteomes" id="UP000230959">
    <property type="component" value="Unassembled WGS sequence"/>
</dbReference>
<feature type="repeat" description="CXXCXGXG motif" evidence="8">
    <location>
        <begin position="146"/>
        <end position="153"/>
    </location>
</feature>
<evidence type="ECO:0000313" key="13">
    <source>
        <dbReference type="Proteomes" id="UP000230959"/>
    </source>
</evidence>
<dbReference type="GO" id="GO:0051082">
    <property type="term" value="F:unfolded protein binding"/>
    <property type="evidence" value="ECO:0007669"/>
    <property type="project" value="UniProtKB-UniRule"/>
</dbReference>
<dbReference type="Pfam" id="PF00226">
    <property type="entry name" value="DnaJ"/>
    <property type="match status" value="1"/>
</dbReference>
<feature type="binding site" evidence="8">
    <location>
        <position position="146"/>
    </location>
    <ligand>
        <name>Zn(2+)</name>
        <dbReference type="ChEBI" id="CHEBI:29105"/>
        <label>1</label>
    </ligand>
</feature>
<dbReference type="InterPro" id="IPR008971">
    <property type="entry name" value="HSP40/DnaJ_pept-bd"/>
</dbReference>
<keyword evidence="8" id="KW-0963">Cytoplasm</keyword>
<feature type="zinc finger region" description="CR-type" evidence="9">
    <location>
        <begin position="133"/>
        <end position="215"/>
    </location>
</feature>
<dbReference type="NCBIfam" id="NF008035">
    <property type="entry name" value="PRK10767.1"/>
    <property type="match status" value="1"/>
</dbReference>
<evidence type="ECO:0000259" key="10">
    <source>
        <dbReference type="PROSITE" id="PS50076"/>
    </source>
</evidence>
<dbReference type="PRINTS" id="PR00625">
    <property type="entry name" value="JDOMAIN"/>
</dbReference>
<dbReference type="InterPro" id="IPR036869">
    <property type="entry name" value="J_dom_sf"/>
</dbReference>
<dbReference type="SUPFAM" id="SSF49493">
    <property type="entry name" value="HSP40/DnaJ peptide-binding domain"/>
    <property type="match status" value="2"/>
</dbReference>
<proteinExistence type="inferred from homology"/>
<evidence type="ECO:0000313" key="12">
    <source>
        <dbReference type="EMBL" id="PJE73519.1"/>
    </source>
</evidence>
<keyword evidence="4 8" id="KW-0862">Zinc</keyword>
<dbReference type="GO" id="GO:0005524">
    <property type="term" value="F:ATP binding"/>
    <property type="evidence" value="ECO:0007669"/>
    <property type="project" value="InterPro"/>
</dbReference>
<dbReference type="CDD" id="cd10747">
    <property type="entry name" value="DnaJ_C"/>
    <property type="match status" value="1"/>
</dbReference>
<dbReference type="Gene3D" id="2.60.260.20">
    <property type="entry name" value="Urease metallochaperone UreE, N-terminal domain"/>
    <property type="match status" value="2"/>
</dbReference>
<dbReference type="InterPro" id="IPR001623">
    <property type="entry name" value="DnaJ_domain"/>
</dbReference>
<dbReference type="PROSITE" id="PS51188">
    <property type="entry name" value="ZF_CR"/>
    <property type="match status" value="1"/>
</dbReference>
<dbReference type="CDD" id="cd06257">
    <property type="entry name" value="DnaJ"/>
    <property type="match status" value="1"/>
</dbReference>
<dbReference type="PROSITE" id="PS00636">
    <property type="entry name" value="DNAJ_1"/>
    <property type="match status" value="1"/>
</dbReference>
<evidence type="ECO:0000256" key="2">
    <source>
        <dbReference type="ARBA" id="ARBA00022737"/>
    </source>
</evidence>
<dbReference type="HAMAP" id="MF_01152">
    <property type="entry name" value="DnaJ"/>
    <property type="match status" value="1"/>
</dbReference>
<gene>
    <name evidence="8 12" type="primary">dnaJ</name>
    <name evidence="12" type="ORF">COV02_02275</name>
</gene>
<organism evidence="12 13">
    <name type="scientific">Candidatus Terrybacteria bacterium CG10_big_fil_rev_8_21_14_0_10_41_10</name>
    <dbReference type="NCBI Taxonomy" id="1975026"/>
    <lineage>
        <taxon>Bacteria</taxon>
        <taxon>Candidatus Terryibacteriota</taxon>
    </lineage>
</organism>
<dbReference type="GO" id="GO:0008270">
    <property type="term" value="F:zinc ion binding"/>
    <property type="evidence" value="ECO:0007669"/>
    <property type="project" value="UniProtKB-UniRule"/>
</dbReference>
<dbReference type="PANTHER" id="PTHR43096:SF52">
    <property type="entry name" value="DNAJ HOMOLOG 1, MITOCHONDRIAL-RELATED"/>
    <property type="match status" value="1"/>
</dbReference>
<feature type="domain" description="J" evidence="10">
    <location>
        <begin position="2"/>
        <end position="65"/>
    </location>
</feature>
<dbReference type="SUPFAM" id="SSF46565">
    <property type="entry name" value="Chaperone J-domain"/>
    <property type="match status" value="1"/>
</dbReference>
<dbReference type="NCBIfam" id="TIGR02349">
    <property type="entry name" value="DnaJ_bact"/>
    <property type="match status" value="1"/>
</dbReference>
<comment type="similarity">
    <text evidence="6 8">Belongs to the DnaJ family.</text>
</comment>
<comment type="domain">
    <text evidence="8">The J domain is necessary and sufficient to stimulate DnaK ATPase activity. Zinc center 1 plays an important role in the autonomous, DnaK-independent chaperone activity of DnaJ. Zinc center 2 is essential for interaction with DnaK and for DnaJ activity.</text>
</comment>
<evidence type="ECO:0000256" key="6">
    <source>
        <dbReference type="ARBA" id="ARBA00061004"/>
    </source>
</evidence>
<dbReference type="AlphaFoldDB" id="A0A2M8LA69"/>
<dbReference type="Gene3D" id="2.10.230.10">
    <property type="entry name" value="Heat shock protein DnaJ, cysteine-rich domain"/>
    <property type="match status" value="1"/>
</dbReference>
<feature type="binding site" evidence="8">
    <location>
        <position position="192"/>
    </location>
    <ligand>
        <name>Zn(2+)</name>
        <dbReference type="ChEBI" id="CHEBI:29105"/>
        <label>2</label>
    </ligand>
</feature>
<feature type="binding site" evidence="8">
    <location>
        <position position="149"/>
    </location>
    <ligand>
        <name>Zn(2+)</name>
        <dbReference type="ChEBI" id="CHEBI:29105"/>
        <label>1</label>
    </ligand>
</feature>
<evidence type="ECO:0000256" key="7">
    <source>
        <dbReference type="ARBA" id="ARBA00067609"/>
    </source>
</evidence>
<dbReference type="InterPro" id="IPR036410">
    <property type="entry name" value="HSP_DnaJ_Cys-rich_dom_sf"/>
</dbReference>
<evidence type="ECO:0000256" key="8">
    <source>
        <dbReference type="HAMAP-Rule" id="MF_01152"/>
    </source>
</evidence>
<sequence length="357" mass="38719">MDYYNVLGVTKNATKEDIKKAYRKLAHKYHPDNRNTGNDSEFKKVSEAYQVLSDDKKRAEYDTYGRTFDGGMGGGGQGFSGFDFNGASGQGFEFDFGDIFENFFGGQRGGRRAKRGRDIAVDLEVSFEEAAFGVERKILISKVSFCDDCGGSGAEKNSELEKCVACQGAGRVHEVRKTILGSISTTRECSRCGGLGSIASAKCKRCKGHGVEKRSEEIVVKVPPGINDGEVINMSGRGEAAQGGIAGDLYIKVNVKKHPIFIRRGDDLIMDLDIKVSEALLGTEKDVMTLDGAIKLKIPVGIDSGEVLKVKGKGIVSIRNMTGKSRGDLLIKIKVRTPKKLSKKAKAIIESLKEEGI</sequence>
<evidence type="ECO:0000259" key="11">
    <source>
        <dbReference type="PROSITE" id="PS51188"/>
    </source>
</evidence>
<dbReference type="InterPro" id="IPR002939">
    <property type="entry name" value="DnaJ_C"/>
</dbReference>
<dbReference type="FunFam" id="2.60.260.20:FF:000005">
    <property type="entry name" value="Chaperone protein dnaJ 1, mitochondrial"/>
    <property type="match status" value="1"/>
</dbReference>
<dbReference type="Gene3D" id="1.10.287.110">
    <property type="entry name" value="DnaJ domain"/>
    <property type="match status" value="1"/>
</dbReference>
<comment type="subunit">
    <text evidence="8">Homodimer.</text>
</comment>
<feature type="repeat" description="CXXCXGXG motif" evidence="8">
    <location>
        <begin position="189"/>
        <end position="196"/>
    </location>
</feature>
<feature type="domain" description="CR-type" evidence="11">
    <location>
        <begin position="133"/>
        <end position="215"/>
    </location>
</feature>
<comment type="subcellular location">
    <subcellularLocation>
        <location evidence="8">Cytoplasm</location>
    </subcellularLocation>
</comment>
<name>A0A2M8LA69_9BACT</name>
<dbReference type="GO" id="GO:0005737">
    <property type="term" value="C:cytoplasm"/>
    <property type="evidence" value="ECO:0007669"/>
    <property type="project" value="UniProtKB-SubCell"/>
</dbReference>
<feature type="binding site" evidence="8">
    <location>
        <position position="166"/>
    </location>
    <ligand>
        <name>Zn(2+)</name>
        <dbReference type="ChEBI" id="CHEBI:29105"/>
        <label>2</label>
    </ligand>
</feature>
<dbReference type="PROSITE" id="PS50076">
    <property type="entry name" value="DNAJ_2"/>
    <property type="match status" value="1"/>
</dbReference>
<evidence type="ECO:0000256" key="1">
    <source>
        <dbReference type="ARBA" id="ARBA00022723"/>
    </source>
</evidence>
<dbReference type="InterPro" id="IPR001305">
    <property type="entry name" value="HSP_DnaJ_Cys-rich_dom"/>
</dbReference>
<dbReference type="GO" id="GO:0006260">
    <property type="term" value="P:DNA replication"/>
    <property type="evidence" value="ECO:0007669"/>
    <property type="project" value="UniProtKB-KW"/>
</dbReference>
<feature type="repeat" description="CXXCXGXG motif" evidence="8">
    <location>
        <begin position="163"/>
        <end position="170"/>
    </location>
</feature>
<keyword evidence="5 8" id="KW-0143">Chaperone</keyword>
<dbReference type="PANTHER" id="PTHR43096">
    <property type="entry name" value="DNAJ HOMOLOG 1, MITOCHONDRIAL-RELATED"/>
    <property type="match status" value="1"/>
</dbReference>
<feature type="binding site" evidence="8">
    <location>
        <position position="189"/>
    </location>
    <ligand>
        <name>Zn(2+)</name>
        <dbReference type="ChEBI" id="CHEBI:29105"/>
        <label>2</label>
    </ligand>
</feature>
<keyword evidence="1 8" id="KW-0479">Metal-binding</keyword>